<sequence>MKLKNSDNVRTMFFIFRQYISRGSIELDASLVGFVHTIRTSTAKSGFLERCWPYLWKIRSIFLGACELRLQNTDFVLTSDKLTHRLALTRYATIGKHKLNVHEH</sequence>
<proteinExistence type="predicted"/>
<reference evidence="2" key="3">
    <citation type="submission" date="2015-04" db="UniProtKB">
        <authorList>
            <consortium name="EnsemblPlants"/>
        </authorList>
    </citation>
    <scope>IDENTIFICATION</scope>
    <source>
        <strain evidence="2">cv. Jemalong A17</strain>
    </source>
</reference>
<accession>A0A072TNI2</accession>
<dbReference type="EnsemblPlants" id="KEH19069">
    <property type="protein sequence ID" value="KEH19069"/>
    <property type="gene ID" value="MTR_8g037145"/>
</dbReference>
<organism evidence="1 3">
    <name type="scientific">Medicago truncatula</name>
    <name type="common">Barrel medic</name>
    <name type="synonym">Medicago tribuloides</name>
    <dbReference type="NCBI Taxonomy" id="3880"/>
    <lineage>
        <taxon>Eukaryota</taxon>
        <taxon>Viridiplantae</taxon>
        <taxon>Streptophyta</taxon>
        <taxon>Embryophyta</taxon>
        <taxon>Tracheophyta</taxon>
        <taxon>Spermatophyta</taxon>
        <taxon>Magnoliopsida</taxon>
        <taxon>eudicotyledons</taxon>
        <taxon>Gunneridae</taxon>
        <taxon>Pentapetalae</taxon>
        <taxon>rosids</taxon>
        <taxon>fabids</taxon>
        <taxon>Fabales</taxon>
        <taxon>Fabaceae</taxon>
        <taxon>Papilionoideae</taxon>
        <taxon>50 kb inversion clade</taxon>
        <taxon>NPAAA clade</taxon>
        <taxon>Hologalegina</taxon>
        <taxon>IRL clade</taxon>
        <taxon>Trifolieae</taxon>
        <taxon>Medicago</taxon>
    </lineage>
</organism>
<dbReference type="Proteomes" id="UP000002051">
    <property type="component" value="Chromosome 8"/>
</dbReference>
<keyword evidence="3" id="KW-1185">Reference proteome</keyword>
<evidence type="ECO:0000313" key="1">
    <source>
        <dbReference type="EMBL" id="KEH19069.1"/>
    </source>
</evidence>
<reference evidence="1 3" key="1">
    <citation type="journal article" date="2011" name="Nature">
        <title>The Medicago genome provides insight into the evolution of rhizobial symbioses.</title>
        <authorList>
            <person name="Young N.D."/>
            <person name="Debelle F."/>
            <person name="Oldroyd G.E."/>
            <person name="Geurts R."/>
            <person name="Cannon S.B."/>
            <person name="Udvardi M.K."/>
            <person name="Benedito V.A."/>
            <person name="Mayer K.F."/>
            <person name="Gouzy J."/>
            <person name="Schoof H."/>
            <person name="Van de Peer Y."/>
            <person name="Proost S."/>
            <person name="Cook D.R."/>
            <person name="Meyers B.C."/>
            <person name="Spannagl M."/>
            <person name="Cheung F."/>
            <person name="De Mita S."/>
            <person name="Krishnakumar V."/>
            <person name="Gundlach H."/>
            <person name="Zhou S."/>
            <person name="Mudge J."/>
            <person name="Bharti A.K."/>
            <person name="Murray J.D."/>
            <person name="Naoumkina M.A."/>
            <person name="Rosen B."/>
            <person name="Silverstein K.A."/>
            <person name="Tang H."/>
            <person name="Rombauts S."/>
            <person name="Zhao P.X."/>
            <person name="Zhou P."/>
            <person name="Barbe V."/>
            <person name="Bardou P."/>
            <person name="Bechner M."/>
            <person name="Bellec A."/>
            <person name="Berger A."/>
            <person name="Berges H."/>
            <person name="Bidwell S."/>
            <person name="Bisseling T."/>
            <person name="Choisne N."/>
            <person name="Couloux A."/>
            <person name="Denny R."/>
            <person name="Deshpande S."/>
            <person name="Dai X."/>
            <person name="Doyle J.J."/>
            <person name="Dudez A.M."/>
            <person name="Farmer A.D."/>
            <person name="Fouteau S."/>
            <person name="Franken C."/>
            <person name="Gibelin C."/>
            <person name="Gish J."/>
            <person name="Goldstein S."/>
            <person name="Gonzalez A.J."/>
            <person name="Green P.J."/>
            <person name="Hallab A."/>
            <person name="Hartog M."/>
            <person name="Hua A."/>
            <person name="Humphray S.J."/>
            <person name="Jeong D.H."/>
            <person name="Jing Y."/>
            <person name="Jocker A."/>
            <person name="Kenton S.M."/>
            <person name="Kim D.J."/>
            <person name="Klee K."/>
            <person name="Lai H."/>
            <person name="Lang C."/>
            <person name="Lin S."/>
            <person name="Macmil S.L."/>
            <person name="Magdelenat G."/>
            <person name="Matthews L."/>
            <person name="McCorrison J."/>
            <person name="Monaghan E.L."/>
            <person name="Mun J.H."/>
            <person name="Najar F.Z."/>
            <person name="Nicholson C."/>
            <person name="Noirot C."/>
            <person name="O'Bleness M."/>
            <person name="Paule C.R."/>
            <person name="Poulain J."/>
            <person name="Prion F."/>
            <person name="Qin B."/>
            <person name="Qu C."/>
            <person name="Retzel E.F."/>
            <person name="Riddle C."/>
            <person name="Sallet E."/>
            <person name="Samain S."/>
            <person name="Samson N."/>
            <person name="Sanders I."/>
            <person name="Saurat O."/>
            <person name="Scarpelli C."/>
            <person name="Schiex T."/>
            <person name="Segurens B."/>
            <person name="Severin A.J."/>
            <person name="Sherrier D.J."/>
            <person name="Shi R."/>
            <person name="Sims S."/>
            <person name="Singer S.R."/>
            <person name="Sinharoy S."/>
            <person name="Sterck L."/>
            <person name="Viollet A."/>
            <person name="Wang B.B."/>
            <person name="Wang K."/>
            <person name="Wang M."/>
            <person name="Wang X."/>
            <person name="Warfsmann J."/>
            <person name="Weissenbach J."/>
            <person name="White D.D."/>
            <person name="White J.D."/>
            <person name="Wiley G.B."/>
            <person name="Wincker P."/>
            <person name="Xing Y."/>
            <person name="Yang L."/>
            <person name="Yao Z."/>
            <person name="Ying F."/>
            <person name="Zhai J."/>
            <person name="Zhou L."/>
            <person name="Zuber A."/>
            <person name="Denarie J."/>
            <person name="Dixon R.A."/>
            <person name="May G.D."/>
            <person name="Schwartz D.C."/>
            <person name="Rogers J."/>
            <person name="Quetier F."/>
            <person name="Town C.D."/>
            <person name="Roe B.A."/>
        </authorList>
    </citation>
    <scope>NUCLEOTIDE SEQUENCE [LARGE SCALE GENOMIC DNA]</scope>
    <source>
        <strain evidence="1">A17</strain>
        <strain evidence="2 3">cv. Jemalong A17</strain>
    </source>
</reference>
<evidence type="ECO:0000313" key="3">
    <source>
        <dbReference type="Proteomes" id="UP000002051"/>
    </source>
</evidence>
<name>A0A072TNI2_MEDTR</name>
<dbReference type="HOGENOM" id="CLU_2254168_0_0_1"/>
<evidence type="ECO:0000313" key="2">
    <source>
        <dbReference type="EnsemblPlants" id="KEH19069"/>
    </source>
</evidence>
<protein>
    <submittedName>
        <fullName evidence="1 2">Uncharacterized protein</fullName>
    </submittedName>
</protein>
<dbReference type="AlphaFoldDB" id="A0A072TNI2"/>
<dbReference type="EMBL" id="CM001224">
    <property type="protein sequence ID" value="KEH19069.1"/>
    <property type="molecule type" value="Genomic_DNA"/>
</dbReference>
<reference evidence="1 3" key="2">
    <citation type="journal article" date="2014" name="BMC Genomics">
        <title>An improved genome release (version Mt4.0) for the model legume Medicago truncatula.</title>
        <authorList>
            <person name="Tang H."/>
            <person name="Krishnakumar V."/>
            <person name="Bidwell S."/>
            <person name="Rosen B."/>
            <person name="Chan A."/>
            <person name="Zhou S."/>
            <person name="Gentzbittel L."/>
            <person name="Childs K.L."/>
            <person name="Yandell M."/>
            <person name="Gundlach H."/>
            <person name="Mayer K.F."/>
            <person name="Schwartz D.C."/>
            <person name="Town C.D."/>
        </authorList>
    </citation>
    <scope>GENOME REANNOTATION</scope>
    <source>
        <strain evidence="1">A17</strain>
        <strain evidence="2 3">cv. Jemalong A17</strain>
    </source>
</reference>
<gene>
    <name evidence="1" type="ordered locus">MTR_8g037145</name>
</gene>